<protein>
    <submittedName>
        <fullName evidence="5">Anaerobic dissimilatory sulfite reductase subunit alpha DsrA</fullName>
        <ecNumber evidence="5">1.8.99.3</ecNumber>
    </submittedName>
</protein>
<dbReference type="PATRIC" id="fig|1286635.3.peg.600"/>
<dbReference type="PANTHER" id="PTHR40447:SF1">
    <property type="entry name" value="ANAEROBIC SULFITE REDUCTASE SUBUNIT A"/>
    <property type="match status" value="1"/>
</dbReference>
<dbReference type="Pfam" id="PF17179">
    <property type="entry name" value="Fer4_22"/>
    <property type="match status" value="1"/>
</dbReference>
<dbReference type="GO" id="GO:0051536">
    <property type="term" value="F:iron-sulfur cluster binding"/>
    <property type="evidence" value="ECO:0007669"/>
    <property type="project" value="UniProtKB-KW"/>
</dbReference>
<dbReference type="PROSITE" id="PS00198">
    <property type="entry name" value="4FE4S_FER_1"/>
    <property type="match status" value="2"/>
</dbReference>
<evidence type="ECO:0000313" key="5">
    <source>
        <dbReference type="EMBL" id="EMS81425.1"/>
    </source>
</evidence>
<feature type="domain" description="4Fe-4S ferredoxin-type" evidence="4">
    <location>
        <begin position="224"/>
        <end position="256"/>
    </location>
</feature>
<keyword evidence="5" id="KW-0560">Oxidoreductase</keyword>
<keyword evidence="6" id="KW-1185">Reference proteome</keyword>
<organism evidence="5 6">
    <name type="scientific">Desulfotignum phosphitoxidans DSM 13687</name>
    <dbReference type="NCBI Taxonomy" id="1286635"/>
    <lineage>
        <taxon>Bacteria</taxon>
        <taxon>Pseudomonadati</taxon>
        <taxon>Thermodesulfobacteriota</taxon>
        <taxon>Desulfobacteria</taxon>
        <taxon>Desulfobacterales</taxon>
        <taxon>Desulfobacteraceae</taxon>
        <taxon>Desulfotignum</taxon>
    </lineage>
</organism>
<accession>S0G3D9</accession>
<keyword evidence="3" id="KW-0411">Iron-sulfur</keyword>
<reference evidence="5 6" key="1">
    <citation type="journal article" date="2013" name="Genome Announc.">
        <title>Draft Genome Sequence of Desulfotignum phosphitoxidans DSM 13687 Strain FiPS-3.</title>
        <authorList>
            <person name="Poehlein A."/>
            <person name="Daniel R."/>
            <person name="Simeonova D.D."/>
        </authorList>
    </citation>
    <scope>NUCLEOTIDE SEQUENCE [LARGE SCALE GENOMIC DNA]</scope>
    <source>
        <strain evidence="5 6">DSM 13687</strain>
    </source>
</reference>
<evidence type="ECO:0000313" key="6">
    <source>
        <dbReference type="Proteomes" id="UP000014216"/>
    </source>
</evidence>
<dbReference type="GO" id="GO:0046872">
    <property type="term" value="F:metal ion binding"/>
    <property type="evidence" value="ECO:0007669"/>
    <property type="project" value="UniProtKB-KW"/>
</dbReference>
<dbReference type="InterPro" id="IPR017896">
    <property type="entry name" value="4Fe4S_Fe-S-bd"/>
</dbReference>
<dbReference type="SUPFAM" id="SSF46548">
    <property type="entry name" value="alpha-helical ferredoxin"/>
    <property type="match status" value="1"/>
</dbReference>
<evidence type="ECO:0000259" key="4">
    <source>
        <dbReference type="PROSITE" id="PS51379"/>
    </source>
</evidence>
<proteinExistence type="predicted"/>
<feature type="domain" description="4Fe-4S ferredoxin-type" evidence="4">
    <location>
        <begin position="304"/>
        <end position="333"/>
    </location>
</feature>
<keyword evidence="2" id="KW-0408">Iron</keyword>
<dbReference type="AlphaFoldDB" id="S0G3D9"/>
<comment type="caution">
    <text evidence="5">The sequence shown here is derived from an EMBL/GenBank/DDBJ whole genome shotgun (WGS) entry which is preliminary data.</text>
</comment>
<evidence type="ECO:0000256" key="2">
    <source>
        <dbReference type="ARBA" id="ARBA00023004"/>
    </source>
</evidence>
<sequence length="344" mass="37755">MIIINKTDLAGAMTRAQETYLLSGPVETFHGHTFRHLEPGQTPDLSYQHTLVSPKAVVFPPSDPLLTFSGNDWTGPDLAGLPPQAAVGIRPYDAKALHLLKYNFDTPEYKDPFFLSRFENLTLVGLAENQPDPANFSTSCGTGPFDETGLDMLLVDLGDALAGKILTDKGEAFARAAGLVPIPAEKKTAVASTIAELKTRAEKSMTSPREFGSLDPVSTLDLYEQADWEALAFGCINCNTCTFVCPTCWCFDIQDEARGQKGVRLKLWDSCMSALYSAHASGHNPRQQGWQRFRNRFMHKLKYFADKYGAGPMCVGCGRCIRLCPAGIDIRTIHQALSRLEAVT</sequence>
<dbReference type="EC" id="1.8.99.3" evidence="5"/>
<evidence type="ECO:0000256" key="1">
    <source>
        <dbReference type="ARBA" id="ARBA00022723"/>
    </source>
</evidence>
<name>S0G3D9_9BACT</name>
<dbReference type="InterPro" id="IPR017900">
    <property type="entry name" value="4Fe4S_Fe_S_CS"/>
</dbReference>
<dbReference type="RefSeq" id="WP_006964149.1">
    <property type="nucleotide sequence ID" value="NZ_APJX01000001.1"/>
</dbReference>
<gene>
    <name evidence="5" type="primary">dsrA</name>
    <name evidence="5" type="ORF">Dpo_1c05660</name>
</gene>
<dbReference type="GO" id="GO:0016491">
    <property type="term" value="F:oxidoreductase activity"/>
    <property type="evidence" value="ECO:0007669"/>
    <property type="project" value="UniProtKB-KW"/>
</dbReference>
<dbReference type="PANTHER" id="PTHR40447">
    <property type="entry name" value="ANAEROBIC SULFITE REDUCTASE SUBUNIT A"/>
    <property type="match status" value="1"/>
</dbReference>
<evidence type="ECO:0000256" key="3">
    <source>
        <dbReference type="ARBA" id="ARBA00023014"/>
    </source>
</evidence>
<dbReference type="EMBL" id="APJX01000001">
    <property type="protein sequence ID" value="EMS81425.1"/>
    <property type="molecule type" value="Genomic_DNA"/>
</dbReference>
<dbReference type="OrthoDB" id="9795302at2"/>
<keyword evidence="1" id="KW-0479">Metal-binding</keyword>
<dbReference type="Proteomes" id="UP000014216">
    <property type="component" value="Unassembled WGS sequence"/>
</dbReference>
<dbReference type="PROSITE" id="PS51379">
    <property type="entry name" value="4FE4S_FER_2"/>
    <property type="match status" value="2"/>
</dbReference>